<evidence type="ECO:0000256" key="1">
    <source>
        <dbReference type="SAM" id="Coils"/>
    </source>
</evidence>
<organism evidence="3 4">
    <name type="scientific">Sedimenticola thiotaurini</name>
    <dbReference type="NCBI Taxonomy" id="1543721"/>
    <lineage>
        <taxon>Bacteria</taxon>
        <taxon>Pseudomonadati</taxon>
        <taxon>Pseudomonadota</taxon>
        <taxon>Gammaproteobacteria</taxon>
        <taxon>Chromatiales</taxon>
        <taxon>Sedimenticolaceae</taxon>
        <taxon>Sedimenticola</taxon>
    </lineage>
</organism>
<keyword evidence="2" id="KW-1133">Transmembrane helix</keyword>
<reference evidence="3 4" key="1">
    <citation type="journal article" date="2015" name="Genome Announc.">
        <title>Complete Genome Sequence of Sedimenticola thiotaurini Strain SIP-G1, a Polyphosphate- and Polyhydroxyalkanoate-Accumulating Sulfur-Oxidizing Gammaproteobacterium Isolated from Salt Marsh Sediments.</title>
        <authorList>
            <person name="Flood B.E."/>
            <person name="Jones D.S."/>
            <person name="Bailey J.V."/>
        </authorList>
    </citation>
    <scope>NUCLEOTIDE SEQUENCE [LARGE SCALE GENOMIC DNA]</scope>
    <source>
        <strain evidence="3 4">SIP-G1</strain>
    </source>
</reference>
<keyword evidence="4" id="KW-1185">Reference proteome</keyword>
<accession>A0A0F7JWJ2</accession>
<proteinExistence type="predicted"/>
<sequence>MNDKAKDDKLIELLPWYVNGTLCGEERQAVDELLERSAEARAEKAMLESLQDHVKAQWKSVEPGELGWKRLQKSLHKPPVDNRKAGTGNFWNRFLAAAAVLVICLQVGIYFKPIDQTPTQVLGGDPQVQQLDGQLFRVVIKQDALWGDIEALLFTLQAQVVDGPSALGVVTLAVPKEADSQAILNQLTGASFIEHAQIIGHE</sequence>
<protein>
    <recommendedName>
        <fullName evidence="5">Zinc-finger domain-containing protein</fullName>
    </recommendedName>
</protein>
<feature type="transmembrane region" description="Helical" evidence="2">
    <location>
        <begin position="90"/>
        <end position="111"/>
    </location>
</feature>
<dbReference type="AlphaFoldDB" id="A0A0F7JWJ2"/>
<keyword evidence="2" id="KW-0472">Membrane</keyword>
<feature type="coiled-coil region" evidence="1">
    <location>
        <begin position="23"/>
        <end position="50"/>
    </location>
</feature>
<evidence type="ECO:0000256" key="2">
    <source>
        <dbReference type="SAM" id="Phobius"/>
    </source>
</evidence>
<evidence type="ECO:0000313" key="4">
    <source>
        <dbReference type="Proteomes" id="UP000034410"/>
    </source>
</evidence>
<evidence type="ECO:0000313" key="3">
    <source>
        <dbReference type="EMBL" id="AKH19130.1"/>
    </source>
</evidence>
<dbReference type="Proteomes" id="UP000034410">
    <property type="component" value="Chromosome"/>
</dbReference>
<dbReference type="KEGG" id="seds:AAY24_00860"/>
<gene>
    <name evidence="3" type="ORF">AAY24_00860</name>
</gene>
<dbReference type="EMBL" id="CP011412">
    <property type="protein sequence ID" value="AKH19130.1"/>
    <property type="molecule type" value="Genomic_DNA"/>
</dbReference>
<name>A0A0F7JWJ2_9GAMM</name>
<keyword evidence="1" id="KW-0175">Coiled coil</keyword>
<keyword evidence="2" id="KW-0812">Transmembrane</keyword>
<dbReference type="OrthoDB" id="5702699at2"/>
<evidence type="ECO:0008006" key="5">
    <source>
        <dbReference type="Google" id="ProtNLM"/>
    </source>
</evidence>